<keyword evidence="2" id="KW-1185">Reference proteome</keyword>
<sequence length="96" mass="11106">MQAQCDVTVGTDASLLEFLSLSKFELTVDHMSVVGTFGPSSCRFFPLMKKLEDGGKRDDRRRIFLTKSEKCRLARNCRFEMQGFMKDEVNRLYDLL</sequence>
<gene>
    <name evidence="1" type="ORF">H0235_016423</name>
</gene>
<proteinExistence type="predicted"/>
<evidence type="ECO:0000313" key="2">
    <source>
        <dbReference type="Proteomes" id="UP000600918"/>
    </source>
</evidence>
<reference evidence="1" key="1">
    <citation type="journal article" date="2020" name="G3 (Bethesda)">
        <title>High-Quality Assemblies for Three Invasive Social Wasps from the &lt;i&gt;Vespula&lt;/i&gt; Genus.</title>
        <authorList>
            <person name="Harrop T.W.R."/>
            <person name="Guhlin J."/>
            <person name="McLaughlin G.M."/>
            <person name="Permina E."/>
            <person name="Stockwell P."/>
            <person name="Gilligan J."/>
            <person name="Le Lec M.F."/>
            <person name="Gruber M.A.M."/>
            <person name="Quinn O."/>
            <person name="Lovegrove M."/>
            <person name="Duncan E.J."/>
            <person name="Remnant E.J."/>
            <person name="Van Eeckhoven J."/>
            <person name="Graham B."/>
            <person name="Knapp R.A."/>
            <person name="Langford K.W."/>
            <person name="Kronenberg Z."/>
            <person name="Press M.O."/>
            <person name="Eacker S.M."/>
            <person name="Wilson-Rankin E.E."/>
            <person name="Purcell J."/>
            <person name="Lester P.J."/>
            <person name="Dearden P.K."/>
        </authorList>
    </citation>
    <scope>NUCLEOTIDE SEQUENCE</scope>
    <source>
        <strain evidence="1">Volc-1</strain>
    </source>
</reference>
<name>A0A834K422_VESPE</name>
<evidence type="ECO:0000313" key="1">
    <source>
        <dbReference type="EMBL" id="KAF7396886.1"/>
    </source>
</evidence>
<accession>A0A834K422</accession>
<dbReference type="AlphaFoldDB" id="A0A834K422"/>
<organism evidence="1 2">
    <name type="scientific">Vespula pensylvanica</name>
    <name type="common">Western yellow jacket</name>
    <name type="synonym">Wasp</name>
    <dbReference type="NCBI Taxonomy" id="30213"/>
    <lineage>
        <taxon>Eukaryota</taxon>
        <taxon>Metazoa</taxon>
        <taxon>Ecdysozoa</taxon>
        <taxon>Arthropoda</taxon>
        <taxon>Hexapoda</taxon>
        <taxon>Insecta</taxon>
        <taxon>Pterygota</taxon>
        <taxon>Neoptera</taxon>
        <taxon>Endopterygota</taxon>
        <taxon>Hymenoptera</taxon>
        <taxon>Apocrita</taxon>
        <taxon>Aculeata</taxon>
        <taxon>Vespoidea</taxon>
        <taxon>Vespidae</taxon>
        <taxon>Vespinae</taxon>
        <taxon>Vespula</taxon>
    </lineage>
</organism>
<dbReference type="EMBL" id="JACSDY010000020">
    <property type="protein sequence ID" value="KAF7396886.1"/>
    <property type="molecule type" value="Genomic_DNA"/>
</dbReference>
<protein>
    <submittedName>
        <fullName evidence="1">Uncharacterized protein</fullName>
    </submittedName>
</protein>
<comment type="caution">
    <text evidence="1">The sequence shown here is derived from an EMBL/GenBank/DDBJ whole genome shotgun (WGS) entry which is preliminary data.</text>
</comment>
<dbReference type="Proteomes" id="UP000600918">
    <property type="component" value="Unassembled WGS sequence"/>
</dbReference>